<dbReference type="EMBL" id="JAAHFQ010000006">
    <property type="protein sequence ID" value="NER26183.1"/>
    <property type="molecule type" value="Genomic_DNA"/>
</dbReference>
<feature type="transmembrane region" description="Helical" evidence="1">
    <location>
        <begin position="150"/>
        <end position="171"/>
    </location>
</feature>
<sequence>MMLNLLDQIGDWNPQLLREIKGRLKTRNVLTTAAASLVGQLLILLYFYTQLPFEDTYSKHYDQIYNRYCTGPHNYSQPSCLKDALGDFIINWQLWWQDLFMALCWISIFSLLILGTFLLMSDLSTEERRGTLNFIRLSPQSEVNILSGKLLGVPILLYFVVILAVPLHLWAGFSAEIPLLGILLFYLVIAASCIFFYSGALLCGAITSRYSGFLPWLGGGVVFAFLMLTTGMTHGYQSLDNPLAWLRLLSPIDSMLYLFSSSYGSIEDWFDWQWYYLPVGASTLGFVGFVILNYGLWTYWIWQGLQRCFRNPNTTILSKRQSYLLIACFEGVILGCALQEEISYSSHWAFEHLFYLTAFSTILIFGLIATLSPSRQTLLDWARFRRERVSNPQGFRKSTMVPDLIWGEKSPAVVAMAINIVIVAIPLVTWSLFGPFDSDEKTQMLFCVAFFVSLMMIYATITQIMLMMRTSKRSVWATGTIVAAVLLPPTILGVLGIDPYHNTIPWLFSTFPWAAIESAAINTMFMALLAQLSVLTLLNLQLRRQLRIAGESASKALLEGRRSLPTG</sequence>
<feature type="transmembrane region" description="Helical" evidence="1">
    <location>
        <begin position="275"/>
        <end position="302"/>
    </location>
</feature>
<keyword evidence="1" id="KW-0812">Transmembrane</keyword>
<comment type="caution">
    <text evidence="2">The sequence shown here is derived from an EMBL/GenBank/DDBJ whole genome shotgun (WGS) entry which is preliminary data.</text>
</comment>
<organism evidence="2">
    <name type="scientific">Symploca sp. SIO1C4</name>
    <dbReference type="NCBI Taxonomy" id="2607765"/>
    <lineage>
        <taxon>Bacteria</taxon>
        <taxon>Bacillati</taxon>
        <taxon>Cyanobacteriota</taxon>
        <taxon>Cyanophyceae</taxon>
        <taxon>Coleofasciculales</taxon>
        <taxon>Coleofasciculaceae</taxon>
        <taxon>Symploca</taxon>
    </lineage>
</organism>
<feature type="transmembrane region" description="Helical" evidence="1">
    <location>
        <begin position="515"/>
        <end position="538"/>
    </location>
</feature>
<gene>
    <name evidence="2" type="ORF">F6J89_00535</name>
</gene>
<evidence type="ECO:0000256" key="1">
    <source>
        <dbReference type="SAM" id="Phobius"/>
    </source>
</evidence>
<feature type="transmembrane region" description="Helical" evidence="1">
    <location>
        <begin position="323"/>
        <end position="340"/>
    </location>
</feature>
<keyword evidence="1" id="KW-1133">Transmembrane helix</keyword>
<feature type="transmembrane region" description="Helical" evidence="1">
    <location>
        <begin position="183"/>
        <end position="206"/>
    </location>
</feature>
<keyword evidence="1" id="KW-0472">Membrane</keyword>
<feature type="transmembrane region" description="Helical" evidence="1">
    <location>
        <begin position="475"/>
        <end position="495"/>
    </location>
</feature>
<feature type="transmembrane region" description="Helical" evidence="1">
    <location>
        <begin position="213"/>
        <end position="236"/>
    </location>
</feature>
<proteinExistence type="predicted"/>
<name>A0A6B3N3V8_9CYAN</name>
<feature type="transmembrane region" description="Helical" evidence="1">
    <location>
        <begin position="412"/>
        <end position="433"/>
    </location>
</feature>
<reference evidence="2" key="1">
    <citation type="submission" date="2019-11" db="EMBL/GenBank/DDBJ databases">
        <title>Genomic insights into an expanded diversity of filamentous marine cyanobacteria reveals the extraordinary biosynthetic potential of Moorea and Okeania.</title>
        <authorList>
            <person name="Ferreira Leao T."/>
            <person name="Wang M."/>
            <person name="Moss N."/>
            <person name="Da Silva R."/>
            <person name="Sanders J."/>
            <person name="Nurk S."/>
            <person name="Gurevich A."/>
            <person name="Humphrey G."/>
            <person name="Reher R."/>
            <person name="Zhu Q."/>
            <person name="Belda-Ferre P."/>
            <person name="Glukhov E."/>
            <person name="Rex R."/>
            <person name="Dorrestein P.C."/>
            <person name="Knight R."/>
            <person name="Pevzner P."/>
            <person name="Gerwick W.H."/>
            <person name="Gerwick L."/>
        </authorList>
    </citation>
    <scope>NUCLEOTIDE SEQUENCE</scope>
    <source>
        <strain evidence="2">SIO1C4</strain>
    </source>
</reference>
<dbReference type="AlphaFoldDB" id="A0A6B3N3V8"/>
<feature type="transmembrane region" description="Helical" evidence="1">
    <location>
        <begin position="352"/>
        <end position="371"/>
    </location>
</feature>
<feature type="transmembrane region" description="Helical" evidence="1">
    <location>
        <begin position="28"/>
        <end position="48"/>
    </location>
</feature>
<feature type="transmembrane region" description="Helical" evidence="1">
    <location>
        <begin position="445"/>
        <end position="468"/>
    </location>
</feature>
<evidence type="ECO:0000313" key="2">
    <source>
        <dbReference type="EMBL" id="NER26183.1"/>
    </source>
</evidence>
<protein>
    <submittedName>
        <fullName evidence="2">ABC transporter permease</fullName>
    </submittedName>
</protein>
<feature type="transmembrane region" description="Helical" evidence="1">
    <location>
        <begin position="99"/>
        <end position="120"/>
    </location>
</feature>
<accession>A0A6B3N3V8</accession>